<keyword evidence="4 5" id="KW-0472">Membrane</keyword>
<keyword evidence="2 5" id="KW-0812">Transmembrane</keyword>
<dbReference type="Pfam" id="PF01061">
    <property type="entry name" value="ABC2_membrane"/>
    <property type="match status" value="1"/>
</dbReference>
<evidence type="ECO:0000256" key="5">
    <source>
        <dbReference type="SAM" id="Phobius"/>
    </source>
</evidence>
<evidence type="ECO:0000313" key="8">
    <source>
        <dbReference type="Proteomes" id="UP000280668"/>
    </source>
</evidence>
<dbReference type="InterPro" id="IPR013525">
    <property type="entry name" value="ABC2_TM"/>
</dbReference>
<evidence type="ECO:0000259" key="6">
    <source>
        <dbReference type="Pfam" id="PF01061"/>
    </source>
</evidence>
<evidence type="ECO:0000256" key="1">
    <source>
        <dbReference type="ARBA" id="ARBA00004141"/>
    </source>
</evidence>
<organism evidence="7 8">
    <name type="scientific">Bogoriella caseilytica</name>
    <dbReference type="NCBI Taxonomy" id="56055"/>
    <lineage>
        <taxon>Bacteria</taxon>
        <taxon>Bacillati</taxon>
        <taxon>Actinomycetota</taxon>
        <taxon>Actinomycetes</taxon>
        <taxon>Micrococcales</taxon>
        <taxon>Bogoriellaceae</taxon>
        <taxon>Bogoriella</taxon>
    </lineage>
</organism>
<dbReference type="GO" id="GO:0016020">
    <property type="term" value="C:membrane"/>
    <property type="evidence" value="ECO:0007669"/>
    <property type="project" value="UniProtKB-SubCell"/>
</dbReference>
<dbReference type="Proteomes" id="UP000280668">
    <property type="component" value="Unassembled WGS sequence"/>
</dbReference>
<keyword evidence="3 5" id="KW-1133">Transmembrane helix</keyword>
<feature type="transmembrane region" description="Helical" evidence="5">
    <location>
        <begin position="100"/>
        <end position="127"/>
    </location>
</feature>
<comment type="subcellular location">
    <subcellularLocation>
        <location evidence="1">Membrane</location>
        <topology evidence="1">Multi-pass membrane protein</topology>
    </subcellularLocation>
</comment>
<evidence type="ECO:0000256" key="4">
    <source>
        <dbReference type="ARBA" id="ARBA00023136"/>
    </source>
</evidence>
<dbReference type="AlphaFoldDB" id="A0A3N2BDB7"/>
<dbReference type="PANTHER" id="PTHR43229">
    <property type="entry name" value="NODULATION PROTEIN J"/>
    <property type="match status" value="1"/>
</dbReference>
<name>A0A3N2BDB7_9MICO</name>
<feature type="domain" description="ABC-2 type transporter transmembrane" evidence="6">
    <location>
        <begin position="24"/>
        <end position="223"/>
    </location>
</feature>
<proteinExistence type="predicted"/>
<dbReference type="InterPro" id="IPR051784">
    <property type="entry name" value="Nod_factor_ABC_transporter"/>
</dbReference>
<comment type="caution">
    <text evidence="7">The sequence shown here is derived from an EMBL/GenBank/DDBJ whole genome shotgun (WGS) entry which is preliminary data.</text>
</comment>
<keyword evidence="8" id="KW-1185">Reference proteome</keyword>
<sequence>MRGADAGWNPTFAEVVRAFAVGASSQVRQMRGNPDWFLAMFTAPLLTAVFVTIFLAADRGDLTAYGVLAPALICLFQMSLQTAGELISRERENGSLEALLAAPVPFAALLMGRIAAVTAISMVGFAESWLVGWVLTGTPVPIAHPEVFAVTVALTAVAMTGWAGVMSCVFVLARSARTFQNSLSYPFYLLGGVLVPVALLPAWAEVPSRLVFLSWSSDLLRDALTAEPVLDLPLRLAALAVLAGAGYALTAVLLSRTLRRVRATGRLTHA</sequence>
<accession>A0A3N2BDB7</accession>
<dbReference type="GO" id="GO:0140359">
    <property type="term" value="F:ABC-type transporter activity"/>
    <property type="evidence" value="ECO:0007669"/>
    <property type="project" value="InterPro"/>
</dbReference>
<protein>
    <submittedName>
        <fullName evidence="7">ABC-2 type transport system permease protein</fullName>
    </submittedName>
</protein>
<gene>
    <name evidence="7" type="ORF">EDD31_1609</name>
</gene>
<dbReference type="OrthoDB" id="9255971at2"/>
<feature type="transmembrane region" description="Helical" evidence="5">
    <location>
        <begin position="234"/>
        <end position="254"/>
    </location>
</feature>
<feature type="transmembrane region" description="Helical" evidence="5">
    <location>
        <begin position="147"/>
        <end position="173"/>
    </location>
</feature>
<dbReference type="EMBL" id="RKHK01000001">
    <property type="protein sequence ID" value="ROR73236.1"/>
    <property type="molecule type" value="Genomic_DNA"/>
</dbReference>
<feature type="transmembrane region" description="Helical" evidence="5">
    <location>
        <begin position="36"/>
        <end position="56"/>
    </location>
</feature>
<evidence type="ECO:0000313" key="7">
    <source>
        <dbReference type="EMBL" id="ROR73236.1"/>
    </source>
</evidence>
<feature type="transmembrane region" description="Helical" evidence="5">
    <location>
        <begin position="185"/>
        <end position="204"/>
    </location>
</feature>
<evidence type="ECO:0000256" key="2">
    <source>
        <dbReference type="ARBA" id="ARBA00022692"/>
    </source>
</evidence>
<feature type="transmembrane region" description="Helical" evidence="5">
    <location>
        <begin position="62"/>
        <end position="80"/>
    </location>
</feature>
<reference evidence="7 8" key="1">
    <citation type="submission" date="2018-11" db="EMBL/GenBank/DDBJ databases">
        <title>Sequencing the genomes of 1000 actinobacteria strains.</title>
        <authorList>
            <person name="Klenk H.-P."/>
        </authorList>
    </citation>
    <scope>NUCLEOTIDE SEQUENCE [LARGE SCALE GENOMIC DNA]</scope>
    <source>
        <strain evidence="7 8">DSM 11294</strain>
    </source>
</reference>
<evidence type="ECO:0000256" key="3">
    <source>
        <dbReference type="ARBA" id="ARBA00022989"/>
    </source>
</evidence>
<dbReference type="RefSeq" id="WP_123303681.1">
    <property type="nucleotide sequence ID" value="NZ_RKHK01000001.1"/>
</dbReference>
<dbReference type="PANTHER" id="PTHR43229:SF2">
    <property type="entry name" value="NODULATION PROTEIN J"/>
    <property type="match status" value="1"/>
</dbReference>